<evidence type="ECO:0000313" key="2">
    <source>
        <dbReference type="Proteomes" id="UP001595593"/>
    </source>
</evidence>
<dbReference type="Proteomes" id="UP001595593">
    <property type="component" value="Unassembled WGS sequence"/>
</dbReference>
<proteinExistence type="predicted"/>
<comment type="caution">
    <text evidence="1">The sequence shown here is derived from an EMBL/GenBank/DDBJ whole genome shotgun (WGS) entry which is preliminary data.</text>
</comment>
<dbReference type="GO" id="GO:0003677">
    <property type="term" value="F:DNA binding"/>
    <property type="evidence" value="ECO:0007669"/>
    <property type="project" value="UniProtKB-KW"/>
</dbReference>
<keyword evidence="2" id="KW-1185">Reference proteome</keyword>
<accession>A0ABV7G1V7</accession>
<protein>
    <submittedName>
        <fullName evidence="1">MmcQ/YjbR family DNA-binding protein</fullName>
    </submittedName>
</protein>
<evidence type="ECO:0000313" key="1">
    <source>
        <dbReference type="EMBL" id="MFC3125559.1"/>
    </source>
</evidence>
<keyword evidence="1" id="KW-0238">DNA-binding</keyword>
<reference evidence="2" key="1">
    <citation type="journal article" date="2019" name="Int. J. Syst. Evol. Microbiol.">
        <title>The Global Catalogue of Microorganisms (GCM) 10K type strain sequencing project: providing services to taxonomists for standard genome sequencing and annotation.</title>
        <authorList>
            <consortium name="The Broad Institute Genomics Platform"/>
            <consortium name="The Broad Institute Genome Sequencing Center for Infectious Disease"/>
            <person name="Wu L."/>
            <person name="Ma J."/>
        </authorList>
    </citation>
    <scope>NUCLEOTIDE SEQUENCE [LARGE SCALE GENOMIC DNA]</scope>
    <source>
        <strain evidence="2">KCTC 52094</strain>
    </source>
</reference>
<sequence length="142" mass="15733">MATWSEAADPSDLSLSALIGDRSDMKWDDVLAIGLRLPGMEASTSYGTPALKVRGRLVTRLRAEDDSLVLLGVVQEEREMLIGMDPAIFHTTPHYQGYQAVLARLAPLEAEQLRPFLVRRWQALAPKRVVASFMASQGRRAN</sequence>
<organism evidence="1 2">
    <name type="scientific">Teichococcus globiformis</name>
    <dbReference type="NCBI Taxonomy" id="2307229"/>
    <lineage>
        <taxon>Bacteria</taxon>
        <taxon>Pseudomonadati</taxon>
        <taxon>Pseudomonadota</taxon>
        <taxon>Alphaproteobacteria</taxon>
        <taxon>Acetobacterales</taxon>
        <taxon>Roseomonadaceae</taxon>
        <taxon>Roseomonas</taxon>
    </lineage>
</organism>
<dbReference type="EMBL" id="JBHRTN010000009">
    <property type="protein sequence ID" value="MFC3125559.1"/>
    <property type="molecule type" value="Genomic_DNA"/>
</dbReference>
<name>A0ABV7G1V7_9PROT</name>
<gene>
    <name evidence="1" type="ORF">ACFOD4_10835</name>
</gene>
<dbReference type="RefSeq" id="WP_379596335.1">
    <property type="nucleotide sequence ID" value="NZ_JBHRTN010000009.1"/>
</dbReference>